<sequence length="80" mass="8796">MENRMAILGIFIHDIEQSEQVNALLHTYGQYIIGRLGIPHRDREVSVICVVLDAPNDIISALAGKLGRLPGVQAKAQYGK</sequence>
<dbReference type="RefSeq" id="WP_016146733.1">
    <property type="nucleotide sequence ID" value="NZ_FRDE01000004.1"/>
</dbReference>
<name>A0A1Y4LAF7_9FIRM</name>
<dbReference type="Gene3D" id="3.30.70.1150">
    <property type="entry name" value="ACT-like. Chain A, domain 2"/>
    <property type="match status" value="1"/>
</dbReference>
<dbReference type="SUPFAM" id="SSF55021">
    <property type="entry name" value="ACT-like"/>
    <property type="match status" value="1"/>
</dbReference>
<protein>
    <submittedName>
        <fullName evidence="1">Iron-only hydrogenase system regulator</fullName>
    </submittedName>
</protein>
<proteinExistence type="predicted"/>
<dbReference type="Proteomes" id="UP000195897">
    <property type="component" value="Unassembled WGS sequence"/>
</dbReference>
<dbReference type="InterPro" id="IPR045865">
    <property type="entry name" value="ACT-like_dom_sf"/>
</dbReference>
<evidence type="ECO:0000313" key="2">
    <source>
        <dbReference type="Proteomes" id="UP000195897"/>
    </source>
</evidence>
<dbReference type="InterPro" id="IPR023860">
    <property type="entry name" value="FeFe-hyd_TM1266"/>
</dbReference>
<accession>A0A1Y4LAF7</accession>
<dbReference type="Pfam" id="PF21699">
    <property type="entry name" value="TM1266-like"/>
    <property type="match status" value="1"/>
</dbReference>
<dbReference type="NCBIfam" id="TIGR03959">
    <property type="entry name" value="hyd_TM1266"/>
    <property type="match status" value="1"/>
</dbReference>
<dbReference type="InterPro" id="IPR027271">
    <property type="entry name" value="Acetolactate_synth/TF_NikR_C"/>
</dbReference>
<comment type="caution">
    <text evidence="1">The sequence shown here is derived from an EMBL/GenBank/DDBJ whole genome shotgun (WGS) entry which is preliminary data.</text>
</comment>
<reference evidence="2" key="1">
    <citation type="submission" date="2017-04" db="EMBL/GenBank/DDBJ databases">
        <title>Function of individual gut microbiota members based on whole genome sequencing of pure cultures obtained from chicken caecum.</title>
        <authorList>
            <person name="Medvecky M."/>
            <person name="Cejkova D."/>
            <person name="Polansky O."/>
            <person name="Karasova D."/>
            <person name="Kubasova T."/>
            <person name="Cizek A."/>
            <person name="Rychlik I."/>
        </authorList>
    </citation>
    <scope>NUCLEOTIDE SEQUENCE [LARGE SCALE GENOMIC DNA]</scope>
    <source>
        <strain evidence="2">An180</strain>
    </source>
</reference>
<organism evidence="1 2">
    <name type="scientific">Butyricicoccus pullicaecorum</name>
    <dbReference type="NCBI Taxonomy" id="501571"/>
    <lineage>
        <taxon>Bacteria</taxon>
        <taxon>Bacillati</taxon>
        <taxon>Bacillota</taxon>
        <taxon>Clostridia</taxon>
        <taxon>Eubacteriales</taxon>
        <taxon>Butyricicoccaceae</taxon>
        <taxon>Butyricicoccus</taxon>
    </lineage>
</organism>
<gene>
    <name evidence="1" type="ORF">B5F17_03725</name>
</gene>
<dbReference type="AlphaFoldDB" id="A0A1Y4LAF7"/>
<evidence type="ECO:0000313" key="1">
    <source>
        <dbReference type="EMBL" id="OUP53705.1"/>
    </source>
</evidence>
<dbReference type="EMBL" id="NFKK01000003">
    <property type="protein sequence ID" value="OUP53705.1"/>
    <property type="molecule type" value="Genomic_DNA"/>
</dbReference>